<dbReference type="EMBL" id="PGCJ01000324">
    <property type="protein sequence ID" value="PLW32352.1"/>
    <property type="molecule type" value="Genomic_DNA"/>
</dbReference>
<feature type="region of interest" description="Disordered" evidence="1">
    <location>
        <begin position="24"/>
        <end position="46"/>
    </location>
</feature>
<feature type="compositionally biased region" description="Low complexity" evidence="1">
    <location>
        <begin position="371"/>
        <end position="386"/>
    </location>
</feature>
<dbReference type="Proteomes" id="UP000235388">
    <property type="component" value="Unassembled WGS sequence"/>
</dbReference>
<evidence type="ECO:0000313" key="2">
    <source>
        <dbReference type="EMBL" id="PLW32352.1"/>
    </source>
</evidence>
<comment type="caution">
    <text evidence="2">The sequence shown here is derived from an EMBL/GenBank/DDBJ whole genome shotgun (WGS) entry which is preliminary data.</text>
</comment>
<feature type="compositionally biased region" description="Polar residues" evidence="1">
    <location>
        <begin position="120"/>
        <end position="132"/>
    </location>
</feature>
<keyword evidence="3" id="KW-1185">Reference proteome</keyword>
<feature type="region of interest" description="Disordered" evidence="1">
    <location>
        <begin position="324"/>
        <end position="394"/>
    </location>
</feature>
<reference evidence="2 3" key="1">
    <citation type="submission" date="2017-11" db="EMBL/GenBank/DDBJ databases">
        <title>De novo assembly and phasing of dikaryotic genomes from two isolates of Puccinia coronata f. sp. avenae, the causal agent of oat crown rust.</title>
        <authorList>
            <person name="Miller M.E."/>
            <person name="Zhang Y."/>
            <person name="Omidvar V."/>
            <person name="Sperschneider J."/>
            <person name="Schwessinger B."/>
            <person name="Raley C."/>
            <person name="Palmer J.M."/>
            <person name="Garnica D."/>
            <person name="Upadhyaya N."/>
            <person name="Rathjen J."/>
            <person name="Taylor J.M."/>
            <person name="Park R.F."/>
            <person name="Dodds P.N."/>
            <person name="Hirsch C.D."/>
            <person name="Kianian S.F."/>
            <person name="Figueroa M."/>
        </authorList>
    </citation>
    <scope>NUCLEOTIDE SEQUENCE [LARGE SCALE GENOMIC DNA]</scope>
    <source>
        <strain evidence="2">12NC29</strain>
    </source>
</reference>
<feature type="region of interest" description="Disordered" evidence="1">
    <location>
        <begin position="415"/>
        <end position="439"/>
    </location>
</feature>
<dbReference type="AlphaFoldDB" id="A0A2N5U3N6"/>
<accession>A0A2N5U3N6</accession>
<gene>
    <name evidence="2" type="ORF">PCANC_24910</name>
</gene>
<sequence length="476" mass="53140">MARTSCLKNNIESSALSKRTTAAVTSKSCTNSATLRSNNPDSLMSAQQTDPTLDLLERQFPQTQSQSMMDMNDLFGLDKVFNQDKGPSLPPEESPAASCSAVLNSTTPAPPSIENGNPVPHSSLSPMETETSLGPRAPLDIRSADPSSEEVKAMTSTLDCQWNLFMKAWAANNFGLMRATLMQAHTSQLILQSMVGLKQMMTLSHQWSAKNELDKLETLKSSMTQTSPMRVDYEATRSLQVPNQSNQTVEDICYLKTIPGGSFMPNACLPPPPPLTAPSQLNNLASTIPPLENLQPSVLGQANPYPPLTQSVNDNFIPPHHLGYPYNTYHTQPEYNHQRDYYPQNGYPPQADYRQQTSHQHRHYTPYACPGNNQNRGRGRNNNNNNRRNRDSTFNMMEIGNFFVRAERALNAIQRRGQGRGSQRQGRGQNQPAAYPHLPPQRVTLLRREMTLVLLPPMLKRCSITLITNSFQKLLF</sequence>
<organism evidence="2 3">
    <name type="scientific">Puccinia coronata f. sp. avenae</name>
    <dbReference type="NCBI Taxonomy" id="200324"/>
    <lineage>
        <taxon>Eukaryota</taxon>
        <taxon>Fungi</taxon>
        <taxon>Dikarya</taxon>
        <taxon>Basidiomycota</taxon>
        <taxon>Pucciniomycotina</taxon>
        <taxon>Pucciniomycetes</taxon>
        <taxon>Pucciniales</taxon>
        <taxon>Pucciniaceae</taxon>
        <taxon>Puccinia</taxon>
    </lineage>
</organism>
<evidence type="ECO:0000313" key="3">
    <source>
        <dbReference type="Proteomes" id="UP000235388"/>
    </source>
</evidence>
<dbReference type="OrthoDB" id="2511178at2759"/>
<feature type="region of interest" description="Disordered" evidence="1">
    <location>
        <begin position="80"/>
        <end position="146"/>
    </location>
</feature>
<protein>
    <submittedName>
        <fullName evidence="2">Uncharacterized protein</fullName>
    </submittedName>
</protein>
<name>A0A2N5U3N6_9BASI</name>
<evidence type="ECO:0000256" key="1">
    <source>
        <dbReference type="SAM" id="MobiDB-lite"/>
    </source>
</evidence>
<proteinExistence type="predicted"/>